<evidence type="ECO:0000259" key="4">
    <source>
        <dbReference type="PROSITE" id="PS50048"/>
    </source>
</evidence>
<evidence type="ECO:0000256" key="1">
    <source>
        <dbReference type="ARBA" id="ARBA00022723"/>
    </source>
</evidence>
<dbReference type="PANTHER" id="PTHR46910:SF4">
    <property type="entry name" value="ZN(2)-C6 FUNGAL-TYPE DOMAIN-CONTAINING PROTEIN"/>
    <property type="match status" value="1"/>
</dbReference>
<evidence type="ECO:0000256" key="3">
    <source>
        <dbReference type="SAM" id="MobiDB-lite"/>
    </source>
</evidence>
<dbReference type="CDD" id="cd12148">
    <property type="entry name" value="fungal_TF_MHR"/>
    <property type="match status" value="1"/>
</dbReference>
<protein>
    <recommendedName>
        <fullName evidence="4">Zn(2)-C6 fungal-type domain-containing protein</fullName>
    </recommendedName>
</protein>
<dbReference type="GO" id="GO:0003677">
    <property type="term" value="F:DNA binding"/>
    <property type="evidence" value="ECO:0007669"/>
    <property type="project" value="InterPro"/>
</dbReference>
<evidence type="ECO:0000256" key="2">
    <source>
        <dbReference type="ARBA" id="ARBA00023242"/>
    </source>
</evidence>
<comment type="caution">
    <text evidence="5">The sequence shown here is derived from an EMBL/GenBank/DDBJ whole genome shotgun (WGS) entry which is preliminary data.</text>
</comment>
<accession>A0A5C6GF93</accession>
<dbReference type="AlphaFoldDB" id="A0A5C6GF93"/>
<keyword evidence="2" id="KW-0539">Nucleus</keyword>
<dbReference type="EMBL" id="SBHS01000005">
    <property type="protein sequence ID" value="TWU76160.1"/>
    <property type="molecule type" value="Genomic_DNA"/>
</dbReference>
<dbReference type="PANTHER" id="PTHR46910">
    <property type="entry name" value="TRANSCRIPTION FACTOR PDR1"/>
    <property type="match status" value="1"/>
</dbReference>
<dbReference type="Pfam" id="PF04082">
    <property type="entry name" value="Fungal_trans"/>
    <property type="match status" value="1"/>
</dbReference>
<dbReference type="SUPFAM" id="SSF57701">
    <property type="entry name" value="Zn2/Cys6 DNA-binding domain"/>
    <property type="match status" value="1"/>
</dbReference>
<dbReference type="InterPro" id="IPR001138">
    <property type="entry name" value="Zn2Cys6_DnaBD"/>
</dbReference>
<name>A0A5C6GF93_METRR</name>
<dbReference type="SMART" id="SM00066">
    <property type="entry name" value="GAL4"/>
    <property type="match status" value="1"/>
</dbReference>
<dbReference type="Proteomes" id="UP000317257">
    <property type="component" value="Unassembled WGS sequence"/>
</dbReference>
<dbReference type="CDD" id="cd00067">
    <property type="entry name" value="GAL4"/>
    <property type="match status" value="1"/>
</dbReference>
<sequence length="909" mass="101836">MTPRSVKRVADGTGANDDDASALGTGKLKLARSDRGPEDFSSVIKNRLQSYTRTGQACDRCKVRKIRCDALPEGCSHCINLNLDCYVTDRVTGRTERRGYMQQLEREKSRMMSHIRDLERLCAEKSVEVKPFQGRVRAQSPPQAADDNVDDAAGIVTTSNDDGWSQFGSLLIKDSSSPNPATNIVRFKTPRNEWQTRPEQSRWGVGSDDAPLSSLKGMTLTLLGTTIETTSFDAPDVDEPPTAADSSIPLYNKSVQAFLRSAMGVNPAVQVELPTRENAFIYAEWYFITIASFMPLLHRPTFMKLLTRVYDEPGCKHTVPELVLVHMVFAIILFQFGVRNSETLEQRNNFNDLSNKHYHFALSKMYDIFSSPEFEALQALVLIASHTRAFPKPGCGSIVANMALHQALELNCHRRSMKPGEPTNLQNELRKRAWWNMMTVVVDINGKRGYPIPVSVQDFDVDFPEPIADELLSDEGVDTSRTLACPYEVAIAAFKCIPIYMEMYANIFSVRRDEGNYKHVLAVLEAQMNQWEADLPETMRLSPPKKHDHEMVGPLFARTYMLEFRLHIRHPSLAMTTDEAMIAENTRICEEAAREYLQTVERLSKMKALDTTWHQMSLYCVAILSMLVPQWEQRFEVVEEEVAKLRDEMGRWMNIVGEMSALLGCGIGMTTQIAQLINRTMAWIEHDMPKRDAKNSALSHATIKQEQQPLPIHAAPLTSQQQRTQQQQQQQHALSFGNVTTQNQPLPSAGASHTEELDGNFYQASTTDPTHATYPSLAYVDHRTQSNPQATASSYQHDQTSLYYPATSAAAAQTDSLVDYASEAGQHLGHESHDVMWRSSWQNWSAAIAQSQESSTDAIMNFGGVDTGRNSGITPIVTGTGLPHTGGELPMVPQPASWPLIMFDQTPHE</sequence>
<keyword evidence="1" id="KW-0479">Metal-binding</keyword>
<organism evidence="5 6">
    <name type="scientific">Metarhizium rileyi (strain RCEF 4871)</name>
    <name type="common">Nomuraea rileyi</name>
    <dbReference type="NCBI Taxonomy" id="1649241"/>
    <lineage>
        <taxon>Eukaryota</taxon>
        <taxon>Fungi</taxon>
        <taxon>Dikarya</taxon>
        <taxon>Ascomycota</taxon>
        <taxon>Pezizomycotina</taxon>
        <taxon>Sordariomycetes</taxon>
        <taxon>Hypocreomycetidae</taxon>
        <taxon>Hypocreales</taxon>
        <taxon>Clavicipitaceae</taxon>
        <taxon>Metarhizium</taxon>
    </lineage>
</organism>
<proteinExistence type="predicted"/>
<dbReference type="InterPro" id="IPR007219">
    <property type="entry name" value="XnlR_reg_dom"/>
</dbReference>
<dbReference type="GO" id="GO:0000981">
    <property type="term" value="F:DNA-binding transcription factor activity, RNA polymerase II-specific"/>
    <property type="evidence" value="ECO:0007669"/>
    <property type="project" value="InterPro"/>
</dbReference>
<evidence type="ECO:0000313" key="6">
    <source>
        <dbReference type="Proteomes" id="UP000317257"/>
    </source>
</evidence>
<dbReference type="InterPro" id="IPR050987">
    <property type="entry name" value="AtrR-like"/>
</dbReference>
<dbReference type="Gene3D" id="4.10.240.10">
    <property type="entry name" value="Zn(2)-C6 fungal-type DNA-binding domain"/>
    <property type="match status" value="1"/>
</dbReference>
<dbReference type="GO" id="GO:0008270">
    <property type="term" value="F:zinc ion binding"/>
    <property type="evidence" value="ECO:0007669"/>
    <property type="project" value="InterPro"/>
</dbReference>
<dbReference type="GO" id="GO:0006351">
    <property type="term" value="P:DNA-templated transcription"/>
    <property type="evidence" value="ECO:0007669"/>
    <property type="project" value="InterPro"/>
</dbReference>
<dbReference type="PROSITE" id="PS50048">
    <property type="entry name" value="ZN2_CY6_FUNGAL_2"/>
    <property type="match status" value="1"/>
</dbReference>
<reference evidence="6" key="1">
    <citation type="submission" date="2018-12" db="EMBL/GenBank/DDBJ databases">
        <title>The complete genome of Metarhizium rileyi, a key fungal pathogen of Lepidoptera.</title>
        <authorList>
            <person name="Binneck E."/>
            <person name="Lastra C.C.L."/>
            <person name="Sosa-Gomez D.R."/>
        </authorList>
    </citation>
    <scope>NUCLEOTIDE SEQUENCE [LARGE SCALE GENOMIC DNA]</scope>
    <source>
        <strain evidence="6">Cep018-CH2</strain>
    </source>
</reference>
<dbReference type="PROSITE" id="PS00463">
    <property type="entry name" value="ZN2_CY6_FUNGAL_1"/>
    <property type="match status" value="1"/>
</dbReference>
<dbReference type="InterPro" id="IPR036864">
    <property type="entry name" value="Zn2-C6_fun-type_DNA-bd_sf"/>
</dbReference>
<gene>
    <name evidence="5" type="ORF">ED733_001736</name>
</gene>
<evidence type="ECO:0000313" key="5">
    <source>
        <dbReference type="EMBL" id="TWU76160.1"/>
    </source>
</evidence>
<feature type="domain" description="Zn(2)-C6 fungal-type" evidence="4">
    <location>
        <begin position="57"/>
        <end position="87"/>
    </location>
</feature>
<feature type="region of interest" description="Disordered" evidence="3">
    <location>
        <begin position="1"/>
        <end position="22"/>
    </location>
</feature>
<dbReference type="Pfam" id="PF00172">
    <property type="entry name" value="Zn_clus"/>
    <property type="match status" value="1"/>
</dbReference>